<evidence type="ECO:0000256" key="5">
    <source>
        <dbReference type="ARBA" id="ARBA00022691"/>
    </source>
</evidence>
<evidence type="ECO:0000259" key="10">
    <source>
        <dbReference type="PROSITE" id="PS50280"/>
    </source>
</evidence>
<feature type="domain" description="SET" evidence="10">
    <location>
        <begin position="399"/>
        <end position="540"/>
    </location>
</feature>
<evidence type="ECO:0000256" key="6">
    <source>
        <dbReference type="ARBA" id="ARBA00022853"/>
    </source>
</evidence>
<dbReference type="InterPro" id="IPR003105">
    <property type="entry name" value="SRA_YDG"/>
</dbReference>
<reference evidence="15" key="2">
    <citation type="journal article" date="2018" name="Plant J.">
        <title>The Sorghum bicolor reference genome: improved assembly, gene annotations, a transcriptome atlas, and signatures of genome organization.</title>
        <authorList>
            <person name="McCormick R.F."/>
            <person name="Truong S.K."/>
            <person name="Sreedasyam A."/>
            <person name="Jenkins J."/>
            <person name="Shu S."/>
            <person name="Sims D."/>
            <person name="Kennedy M."/>
            <person name="Amirebrahimi M."/>
            <person name="Weers B.D."/>
            <person name="McKinley B."/>
            <person name="Mattison A."/>
            <person name="Morishige D.T."/>
            <person name="Grimwood J."/>
            <person name="Schmutz J."/>
            <person name="Mullet J.E."/>
        </authorList>
    </citation>
    <scope>NUCLEOTIDE SEQUENCE [LARGE SCALE GENOMIC DNA]</scope>
    <source>
        <strain evidence="15">cv. BTx623</strain>
    </source>
</reference>
<sequence length="570" mass="63373">MKNRLEGSLQRSVSGWKIKGKRSTREGKKVPRAVVDDKMQNRLDGSSQPSVPSGSHHKQPGDHIDARSKVRKLLQLYRVTCQKLTQVEVQGNPIVGRIYLEAAKIVKKDPIYAKLGAIVGNIPGVEVGDEFYYRIELAIVGLHRLHQGGIDTSKVNGVPIAISVVASGGYRDELSSSGELIYTGSGGKAGGNKDGDDQKLEWGNLALKNCIETKTPVRVIHGFKGQNRSEFGKETSTFTYDGLYEVVECWREGPKGGMVFKYKLWRIAGQPKLTLHVVKAIRKSKSREGLCLPDISQGSERIPICVINTVDDMRLAPLKYITKLTYPTWCEIVPQNGCNCTNHCSDTIRCSCAWKNGGEIPFNCDNAIVKAKRLIYECGPWCRCPPTCYNRVSQHGVKIPLEIFKTGKTGWGVRSLSSISSGSFICEYTGELLKGEEAENRQNDEYLFDIGRNYYDEELWEGIPPVVDVQSSTSSSGTMKGFTIDGAECSNVGRFINHSCSPNLYAQNVLWDHGNMKMPHIMLFAVENIPPLQELTYHYNYKVGSVHDENGNEKVKHCYCGASACRGRLY</sequence>
<evidence type="ECO:0000259" key="13">
    <source>
        <dbReference type="PROSITE" id="PS51015"/>
    </source>
</evidence>
<dbReference type="PROSITE" id="PS51015">
    <property type="entry name" value="YDG"/>
    <property type="match status" value="1"/>
</dbReference>
<gene>
    <name evidence="14" type="ORF">SORBI_3007G121800</name>
</gene>
<feature type="domain" description="YDG" evidence="13">
    <location>
        <begin position="120"/>
        <end position="266"/>
    </location>
</feature>
<dbReference type="InterPro" id="IPR025794">
    <property type="entry name" value="H3-K9-MeTrfase_plant"/>
</dbReference>
<dbReference type="PROSITE" id="PS50868">
    <property type="entry name" value="POST_SET"/>
    <property type="match status" value="1"/>
</dbReference>
<dbReference type="InterPro" id="IPR007728">
    <property type="entry name" value="Pre-SET_dom"/>
</dbReference>
<dbReference type="SMART" id="SM00468">
    <property type="entry name" value="PreSET"/>
    <property type="match status" value="1"/>
</dbReference>
<feature type="domain" description="Pre-SET" evidence="11">
    <location>
        <begin position="336"/>
        <end position="396"/>
    </location>
</feature>
<dbReference type="PANTHER" id="PTHR45660:SF46">
    <property type="entry name" value="HISTONE-LYSINE N-METHYLTRANSFERASE, H3 LYSINE-9 SPECIFIC SUVH6"/>
    <property type="match status" value="1"/>
</dbReference>
<keyword evidence="3" id="KW-0489">Methyltransferase</keyword>
<dbReference type="InterPro" id="IPR015947">
    <property type="entry name" value="PUA-like_sf"/>
</dbReference>
<dbReference type="InParanoid" id="A0A1Z5RA02"/>
<evidence type="ECO:0000313" key="14">
    <source>
        <dbReference type="EMBL" id="OQU80399.1"/>
    </source>
</evidence>
<reference evidence="14 15" key="1">
    <citation type="journal article" date="2009" name="Nature">
        <title>The Sorghum bicolor genome and the diversification of grasses.</title>
        <authorList>
            <person name="Paterson A.H."/>
            <person name="Bowers J.E."/>
            <person name="Bruggmann R."/>
            <person name="Dubchak I."/>
            <person name="Grimwood J."/>
            <person name="Gundlach H."/>
            <person name="Haberer G."/>
            <person name="Hellsten U."/>
            <person name="Mitros T."/>
            <person name="Poliakov A."/>
            <person name="Schmutz J."/>
            <person name="Spannagl M."/>
            <person name="Tang H."/>
            <person name="Wang X."/>
            <person name="Wicker T."/>
            <person name="Bharti A.K."/>
            <person name="Chapman J."/>
            <person name="Feltus F.A."/>
            <person name="Gowik U."/>
            <person name="Grigoriev I.V."/>
            <person name="Lyons E."/>
            <person name="Maher C.A."/>
            <person name="Martis M."/>
            <person name="Narechania A."/>
            <person name="Otillar R.P."/>
            <person name="Penning B.W."/>
            <person name="Salamov A.A."/>
            <person name="Wang Y."/>
            <person name="Zhang L."/>
            <person name="Carpita N.C."/>
            <person name="Freeling M."/>
            <person name="Gingle A.R."/>
            <person name="Hash C.T."/>
            <person name="Keller B."/>
            <person name="Klein P."/>
            <person name="Kresovich S."/>
            <person name="McCann M.C."/>
            <person name="Ming R."/>
            <person name="Peterson D.G."/>
            <person name="Mehboob-ur-Rahman"/>
            <person name="Ware D."/>
            <person name="Westhoff P."/>
            <person name="Mayer K.F."/>
            <person name="Messing J."/>
            <person name="Rokhsar D.S."/>
        </authorList>
    </citation>
    <scope>NUCLEOTIDE SEQUENCE [LARGE SCALE GENOMIC DNA]</scope>
    <source>
        <strain evidence="15">cv. BTx623</strain>
    </source>
</reference>
<dbReference type="GO" id="GO:0005694">
    <property type="term" value="C:chromosome"/>
    <property type="evidence" value="ECO:0007669"/>
    <property type="project" value="UniProtKB-SubCell"/>
</dbReference>
<dbReference type="InterPro" id="IPR051357">
    <property type="entry name" value="H3K9_HMTase_SUVAR3-9"/>
</dbReference>
<protein>
    <recommendedName>
        <fullName evidence="16">Histone-lysine N-methyltransferase</fullName>
    </recommendedName>
</protein>
<dbReference type="Pfam" id="PF05033">
    <property type="entry name" value="Pre-SET"/>
    <property type="match status" value="1"/>
</dbReference>
<dbReference type="Gene3D" id="2.30.280.10">
    <property type="entry name" value="SRA-YDG"/>
    <property type="match status" value="1"/>
</dbReference>
<evidence type="ECO:0000256" key="7">
    <source>
        <dbReference type="ARBA" id="ARBA00023242"/>
    </source>
</evidence>
<dbReference type="STRING" id="4558.A0A1Z5RA02"/>
<feature type="compositionally biased region" description="Polar residues" evidence="9">
    <location>
        <begin position="43"/>
        <end position="53"/>
    </location>
</feature>
<dbReference type="SUPFAM" id="SSF88697">
    <property type="entry name" value="PUA domain-like"/>
    <property type="match status" value="1"/>
</dbReference>
<dbReference type="Pfam" id="PF02182">
    <property type="entry name" value="SAD_SRA"/>
    <property type="match status" value="1"/>
</dbReference>
<dbReference type="Proteomes" id="UP000000768">
    <property type="component" value="Chromosome 7"/>
</dbReference>
<feature type="domain" description="Post-SET" evidence="12">
    <location>
        <begin position="554"/>
        <end position="570"/>
    </location>
</feature>
<evidence type="ECO:0000256" key="3">
    <source>
        <dbReference type="ARBA" id="ARBA00022603"/>
    </source>
</evidence>
<dbReference type="PROSITE" id="PS50867">
    <property type="entry name" value="PRE_SET"/>
    <property type="match status" value="1"/>
</dbReference>
<dbReference type="InterPro" id="IPR001214">
    <property type="entry name" value="SET_dom"/>
</dbReference>
<keyword evidence="15" id="KW-1185">Reference proteome</keyword>
<dbReference type="PANTHER" id="PTHR45660">
    <property type="entry name" value="HISTONE-LYSINE N-METHYLTRANSFERASE SETMAR"/>
    <property type="match status" value="1"/>
</dbReference>
<evidence type="ECO:0000256" key="9">
    <source>
        <dbReference type="SAM" id="MobiDB-lite"/>
    </source>
</evidence>
<dbReference type="GO" id="GO:0003690">
    <property type="term" value="F:double-stranded DNA binding"/>
    <property type="evidence" value="ECO:0000318"/>
    <property type="project" value="GO_Central"/>
</dbReference>
<dbReference type="SMART" id="SM00317">
    <property type="entry name" value="SET"/>
    <property type="match status" value="1"/>
</dbReference>
<dbReference type="PROSITE" id="PS50280">
    <property type="entry name" value="SET"/>
    <property type="match status" value="1"/>
</dbReference>
<keyword evidence="7 8" id="KW-0539">Nucleus</keyword>
<evidence type="ECO:0000256" key="4">
    <source>
        <dbReference type="ARBA" id="ARBA00022679"/>
    </source>
</evidence>
<organism evidence="14 15">
    <name type="scientific">Sorghum bicolor</name>
    <name type="common">Sorghum</name>
    <name type="synonym">Sorghum vulgare</name>
    <dbReference type="NCBI Taxonomy" id="4558"/>
    <lineage>
        <taxon>Eukaryota</taxon>
        <taxon>Viridiplantae</taxon>
        <taxon>Streptophyta</taxon>
        <taxon>Embryophyta</taxon>
        <taxon>Tracheophyta</taxon>
        <taxon>Spermatophyta</taxon>
        <taxon>Magnoliopsida</taxon>
        <taxon>Liliopsida</taxon>
        <taxon>Poales</taxon>
        <taxon>Poaceae</taxon>
        <taxon>PACMAD clade</taxon>
        <taxon>Panicoideae</taxon>
        <taxon>Andropogonodae</taxon>
        <taxon>Andropogoneae</taxon>
        <taxon>Sorghinae</taxon>
        <taxon>Sorghum</taxon>
    </lineage>
</organism>
<proteinExistence type="predicted"/>
<dbReference type="GO" id="GO:0005634">
    <property type="term" value="C:nucleus"/>
    <property type="evidence" value="ECO:0007669"/>
    <property type="project" value="UniProtKB-SubCell"/>
</dbReference>
<dbReference type="EMBL" id="CM000766">
    <property type="protein sequence ID" value="OQU80399.1"/>
    <property type="molecule type" value="Genomic_DNA"/>
</dbReference>
<evidence type="ECO:0000256" key="2">
    <source>
        <dbReference type="ARBA" id="ARBA00022454"/>
    </source>
</evidence>
<feature type="compositionally biased region" description="Basic and acidic residues" evidence="9">
    <location>
        <begin position="23"/>
        <end position="41"/>
    </location>
</feature>
<dbReference type="OMA" id="DHIDARS"/>
<feature type="region of interest" description="Disordered" evidence="9">
    <location>
        <begin position="1"/>
        <end position="63"/>
    </location>
</feature>
<evidence type="ECO:0000259" key="12">
    <source>
        <dbReference type="PROSITE" id="PS50868"/>
    </source>
</evidence>
<evidence type="ECO:0008006" key="16">
    <source>
        <dbReference type="Google" id="ProtNLM"/>
    </source>
</evidence>
<evidence type="ECO:0000313" key="15">
    <source>
        <dbReference type="Proteomes" id="UP000000768"/>
    </source>
</evidence>
<dbReference type="GO" id="GO:0008270">
    <property type="term" value="F:zinc ion binding"/>
    <property type="evidence" value="ECO:0007669"/>
    <property type="project" value="InterPro"/>
</dbReference>
<keyword evidence="4" id="KW-0808">Transferase</keyword>
<comment type="subcellular location">
    <subcellularLocation>
        <location evidence="1">Chromosome</location>
    </subcellularLocation>
    <subcellularLocation>
        <location evidence="8">Nucleus</location>
    </subcellularLocation>
</comment>
<keyword evidence="6" id="KW-0156">Chromatin regulator</keyword>
<keyword evidence="2" id="KW-0158">Chromosome</keyword>
<dbReference type="GO" id="GO:0032259">
    <property type="term" value="P:methylation"/>
    <property type="evidence" value="ECO:0007669"/>
    <property type="project" value="UniProtKB-KW"/>
</dbReference>
<name>A0A1Z5RA02_SORBI</name>
<dbReference type="Pfam" id="PF00856">
    <property type="entry name" value="SET"/>
    <property type="match status" value="1"/>
</dbReference>
<dbReference type="Gene3D" id="2.170.270.10">
    <property type="entry name" value="SET domain"/>
    <property type="match status" value="1"/>
</dbReference>
<dbReference type="InterPro" id="IPR003616">
    <property type="entry name" value="Post-SET_dom"/>
</dbReference>
<evidence type="ECO:0000256" key="1">
    <source>
        <dbReference type="ARBA" id="ARBA00004286"/>
    </source>
</evidence>
<dbReference type="SUPFAM" id="SSF82199">
    <property type="entry name" value="SET domain"/>
    <property type="match status" value="1"/>
</dbReference>
<evidence type="ECO:0000259" key="11">
    <source>
        <dbReference type="PROSITE" id="PS50867"/>
    </source>
</evidence>
<dbReference type="InterPro" id="IPR046341">
    <property type="entry name" value="SET_dom_sf"/>
</dbReference>
<evidence type="ECO:0000256" key="8">
    <source>
        <dbReference type="PROSITE-ProRule" id="PRU00358"/>
    </source>
</evidence>
<dbReference type="GO" id="GO:0042054">
    <property type="term" value="F:histone methyltransferase activity"/>
    <property type="evidence" value="ECO:0000318"/>
    <property type="project" value="GO_Central"/>
</dbReference>
<dbReference type="PROSITE" id="PS51575">
    <property type="entry name" value="SAM_MT43_SUVAR39_2"/>
    <property type="match status" value="1"/>
</dbReference>
<dbReference type="SMART" id="SM00466">
    <property type="entry name" value="SRA"/>
    <property type="match status" value="1"/>
</dbReference>
<dbReference type="eggNOG" id="KOG1082">
    <property type="taxonomic scope" value="Eukaryota"/>
</dbReference>
<dbReference type="AlphaFoldDB" id="A0A1Z5RA02"/>
<accession>A0A1Z5RA02</accession>
<dbReference type="InterPro" id="IPR036987">
    <property type="entry name" value="SRA-YDG_sf"/>
</dbReference>
<dbReference type="Gramene" id="OQU80399">
    <property type="protein sequence ID" value="OQU80399"/>
    <property type="gene ID" value="SORBI_3007G121800"/>
</dbReference>
<keyword evidence="5" id="KW-0949">S-adenosyl-L-methionine</keyword>